<dbReference type="AlphaFoldDB" id="A0A2N1NJL3"/>
<dbReference type="VEuPathDB" id="FungiDB:RhiirA1_481177"/>
<dbReference type="EMBL" id="LLXL01000327">
    <property type="protein sequence ID" value="PKK74068.1"/>
    <property type="molecule type" value="Genomic_DNA"/>
</dbReference>
<evidence type="ECO:0000313" key="3">
    <source>
        <dbReference type="Proteomes" id="UP000233469"/>
    </source>
</evidence>
<gene>
    <name evidence="2" type="ORF">RhiirC2_775242</name>
</gene>
<reference evidence="2 3" key="2">
    <citation type="submission" date="2017-10" db="EMBL/GenBank/DDBJ databases">
        <title>Extensive intraspecific genome diversity in a model arbuscular mycorrhizal fungus.</title>
        <authorList>
            <person name="Chen E.C.H."/>
            <person name="Morin E."/>
            <person name="Baudet D."/>
            <person name="Noel J."/>
            <person name="Ndikumana S."/>
            <person name="Charron P."/>
            <person name="St-Onge C."/>
            <person name="Giorgi J."/>
            <person name="Grigoriev I.V."/>
            <person name="Roux C."/>
            <person name="Martin F.M."/>
            <person name="Corradi N."/>
        </authorList>
    </citation>
    <scope>NUCLEOTIDE SEQUENCE [LARGE SCALE GENOMIC DNA]</scope>
    <source>
        <strain evidence="2 3">C2</strain>
    </source>
</reference>
<dbReference type="VEuPathDB" id="FungiDB:FUN_022969"/>
<evidence type="ECO:0000256" key="1">
    <source>
        <dbReference type="SAM" id="Coils"/>
    </source>
</evidence>
<dbReference type="Gene3D" id="1.20.5.1700">
    <property type="match status" value="1"/>
</dbReference>
<protein>
    <submittedName>
        <fullName evidence="2">Uncharacterized protein</fullName>
    </submittedName>
</protein>
<proteinExistence type="predicted"/>
<accession>A0A2N1NJL3</accession>
<reference evidence="2 3" key="1">
    <citation type="submission" date="2016-04" db="EMBL/GenBank/DDBJ databases">
        <title>Genome analyses suggest a sexual origin of heterokaryosis in a supposedly ancient asexual fungus.</title>
        <authorList>
            <person name="Ropars J."/>
            <person name="Sedzielewska K."/>
            <person name="Noel J."/>
            <person name="Charron P."/>
            <person name="Farinelli L."/>
            <person name="Marton T."/>
            <person name="Kruger M."/>
            <person name="Pelin A."/>
            <person name="Brachmann A."/>
            <person name="Corradi N."/>
        </authorList>
    </citation>
    <scope>NUCLEOTIDE SEQUENCE [LARGE SCALE GENOMIC DNA]</scope>
    <source>
        <strain evidence="2 3">C2</strain>
    </source>
</reference>
<name>A0A2N1NJL3_9GLOM</name>
<feature type="coiled-coil region" evidence="1">
    <location>
        <begin position="53"/>
        <end position="133"/>
    </location>
</feature>
<keyword evidence="1" id="KW-0175">Coiled coil</keyword>
<dbReference type="Proteomes" id="UP000233469">
    <property type="component" value="Unassembled WGS sequence"/>
</dbReference>
<comment type="caution">
    <text evidence="2">The sequence shown here is derived from an EMBL/GenBank/DDBJ whole genome shotgun (WGS) entry which is preliminary data.</text>
</comment>
<sequence length="145" mass="17155">MICGLSGDYQVTDILLIFHHSTSDKAELEEENYHLRSELQTEVDISRQNEIRIRNLERDYDHCVQEIQTLNGEIERLENASKEEILELKSEISSLKSQLYQAKKDVRNREKYVSDLEKRLVQSEELVERLQCLVRTISSRKNYPE</sequence>
<organism evidence="2 3">
    <name type="scientific">Rhizophagus irregularis</name>
    <dbReference type="NCBI Taxonomy" id="588596"/>
    <lineage>
        <taxon>Eukaryota</taxon>
        <taxon>Fungi</taxon>
        <taxon>Fungi incertae sedis</taxon>
        <taxon>Mucoromycota</taxon>
        <taxon>Glomeromycotina</taxon>
        <taxon>Glomeromycetes</taxon>
        <taxon>Glomerales</taxon>
        <taxon>Glomeraceae</taxon>
        <taxon>Rhizophagus</taxon>
    </lineage>
</organism>
<evidence type="ECO:0000313" key="2">
    <source>
        <dbReference type="EMBL" id="PKK74068.1"/>
    </source>
</evidence>